<dbReference type="InterPro" id="IPR016024">
    <property type="entry name" value="ARM-type_fold"/>
</dbReference>
<feature type="transmembrane region" description="Helical" evidence="3">
    <location>
        <begin position="395"/>
        <end position="419"/>
    </location>
</feature>
<evidence type="ECO:0000256" key="2">
    <source>
        <dbReference type="ARBA" id="ARBA00022942"/>
    </source>
</evidence>
<evidence type="ECO:0000256" key="3">
    <source>
        <dbReference type="SAM" id="Phobius"/>
    </source>
</evidence>
<organism evidence="4 5">
    <name type="scientific">Candidatus Nealsonbacteria bacterium CG03_land_8_20_14_0_80_36_12</name>
    <dbReference type="NCBI Taxonomy" id="1974701"/>
    <lineage>
        <taxon>Bacteria</taxon>
        <taxon>Candidatus Nealsoniibacteriota</taxon>
    </lineage>
</organism>
<keyword evidence="2" id="KW-0647">Proteasome</keyword>
<keyword evidence="3" id="KW-1133">Transmembrane helix</keyword>
<reference evidence="5" key="1">
    <citation type="submission" date="2017-09" db="EMBL/GenBank/DDBJ databases">
        <title>Depth-based differentiation of microbial function through sediment-hosted aquifers and enrichment of novel symbionts in the deep terrestrial subsurface.</title>
        <authorList>
            <person name="Probst A.J."/>
            <person name="Ladd B."/>
            <person name="Jarett J.K."/>
            <person name="Geller-Mcgrath D.E."/>
            <person name="Sieber C.M.K."/>
            <person name="Emerson J.B."/>
            <person name="Anantharaman K."/>
            <person name="Thomas B.C."/>
            <person name="Malmstrom R."/>
            <person name="Stieglmeier M."/>
            <person name="Klingl A."/>
            <person name="Woyke T."/>
            <person name="Ryan C.M."/>
            <person name="Banfield J.F."/>
        </authorList>
    </citation>
    <scope>NUCLEOTIDE SEQUENCE [LARGE SCALE GENOMIC DNA]</scope>
</reference>
<dbReference type="Proteomes" id="UP000230324">
    <property type="component" value="Unassembled WGS sequence"/>
</dbReference>
<dbReference type="PANTHER" id="PTHR10943">
    <property type="entry name" value="26S PROTEASOME NON-ATPASE REGULATORY SUBUNIT"/>
    <property type="match status" value="1"/>
</dbReference>
<dbReference type="AlphaFoldDB" id="A0A2M7BYA6"/>
<dbReference type="GO" id="GO:0008540">
    <property type="term" value="C:proteasome regulatory particle, base subcomplex"/>
    <property type="evidence" value="ECO:0007669"/>
    <property type="project" value="TreeGrafter"/>
</dbReference>
<keyword evidence="3" id="KW-0472">Membrane</keyword>
<keyword evidence="1" id="KW-0677">Repeat</keyword>
<sequence>MDRNDDHFYVENARLMSYGLSNLGKVSTHIIIDGRESLEELAGKLIGYGISESERKNIDILEYYTRHENPFIRRAAYTGLSLSGLIQFNPGLNNILPRGFMDEDVEVRKCSLIGYGLANLSHGDESTSEELEQYLSDQEWKIRGAAGLAHSTAFIGNPFFFDKFVSLLKSEDSPYVKVCSCWYISTAFADTGKGIDEYAHLLSMLGDENSFFRDMACLGLGFSHLGSQDENVDDLLRWRIAHDTHPYVRESACFGLSLNNFRRPTQTLYDSLSKAFKDDSMIVRSGASLGVGIASMKTGSIGLDVMHQRDHSVRWGLMISEGLAKAPHSIQGMEDAYVRWGYHIGNSFRDDLDINQESRHLGVKMFQQPINQGLIGSGIVSENQKDAFKLFFPGFYYYTVYDSFWWGLWVLSALGNTLLTKNEKY</sequence>
<dbReference type="GO" id="GO:0043161">
    <property type="term" value="P:proteasome-mediated ubiquitin-dependent protein catabolic process"/>
    <property type="evidence" value="ECO:0007669"/>
    <property type="project" value="TreeGrafter"/>
</dbReference>
<keyword evidence="3" id="KW-0812">Transmembrane</keyword>
<evidence type="ECO:0000313" key="4">
    <source>
        <dbReference type="EMBL" id="PIV12671.1"/>
    </source>
</evidence>
<proteinExistence type="predicted"/>
<dbReference type="SUPFAM" id="SSF48371">
    <property type="entry name" value="ARM repeat"/>
    <property type="match status" value="1"/>
</dbReference>
<name>A0A2M7BYA6_9BACT</name>
<dbReference type="PANTHER" id="PTHR10943:SF2">
    <property type="entry name" value="26S PROTEASOME NON-ATPASE REGULATORY SUBUNIT 1"/>
    <property type="match status" value="1"/>
</dbReference>
<gene>
    <name evidence="4" type="ORF">COS47_01335</name>
</gene>
<dbReference type="GO" id="GO:0034515">
    <property type="term" value="C:proteasome storage granule"/>
    <property type="evidence" value="ECO:0007669"/>
    <property type="project" value="TreeGrafter"/>
</dbReference>
<dbReference type="InterPro" id="IPR011989">
    <property type="entry name" value="ARM-like"/>
</dbReference>
<evidence type="ECO:0000313" key="5">
    <source>
        <dbReference type="Proteomes" id="UP000230324"/>
    </source>
</evidence>
<dbReference type="EMBL" id="PEUV01000028">
    <property type="protein sequence ID" value="PIV12671.1"/>
    <property type="molecule type" value="Genomic_DNA"/>
</dbReference>
<accession>A0A2M7BYA6</accession>
<dbReference type="Gene3D" id="1.25.10.10">
    <property type="entry name" value="Leucine-rich Repeat Variant"/>
    <property type="match status" value="1"/>
</dbReference>
<protein>
    <recommendedName>
        <fullName evidence="6">HEAT repeat domain-containing protein</fullName>
    </recommendedName>
</protein>
<evidence type="ECO:0008006" key="6">
    <source>
        <dbReference type="Google" id="ProtNLM"/>
    </source>
</evidence>
<comment type="caution">
    <text evidence="4">The sequence shown here is derived from an EMBL/GenBank/DDBJ whole genome shotgun (WGS) entry which is preliminary data.</text>
</comment>
<evidence type="ECO:0000256" key="1">
    <source>
        <dbReference type="ARBA" id="ARBA00022737"/>
    </source>
</evidence>